<feature type="compositionally biased region" description="Polar residues" evidence="1">
    <location>
        <begin position="39"/>
        <end position="51"/>
    </location>
</feature>
<name>A0ABN1VAA1_9PSEU</name>
<proteinExistence type="predicted"/>
<evidence type="ECO:0000313" key="2">
    <source>
        <dbReference type="EMBL" id="GAA1199385.1"/>
    </source>
</evidence>
<sequence>MTILLLTGGDEEPAGGGDPGGEPGTSSSVPEIPVGPGGSQSAPTGDSSQGRTLPKSIPVQPEN</sequence>
<accession>A0ABN1VAA1</accession>
<dbReference type="EMBL" id="BAAALM010000005">
    <property type="protein sequence ID" value="GAA1199385.1"/>
    <property type="molecule type" value="Genomic_DNA"/>
</dbReference>
<gene>
    <name evidence="2" type="ORF">GCM10009675_13970</name>
</gene>
<feature type="region of interest" description="Disordered" evidence="1">
    <location>
        <begin position="1"/>
        <end position="63"/>
    </location>
</feature>
<reference evidence="2 3" key="1">
    <citation type="journal article" date="2019" name="Int. J. Syst. Evol. Microbiol.">
        <title>The Global Catalogue of Microorganisms (GCM) 10K type strain sequencing project: providing services to taxonomists for standard genome sequencing and annotation.</title>
        <authorList>
            <consortium name="The Broad Institute Genomics Platform"/>
            <consortium name="The Broad Institute Genome Sequencing Center for Infectious Disease"/>
            <person name="Wu L."/>
            <person name="Ma J."/>
        </authorList>
    </citation>
    <scope>NUCLEOTIDE SEQUENCE [LARGE SCALE GENOMIC DNA]</scope>
    <source>
        <strain evidence="2 3">JCM 13022</strain>
    </source>
</reference>
<evidence type="ECO:0000313" key="3">
    <source>
        <dbReference type="Proteomes" id="UP001500467"/>
    </source>
</evidence>
<dbReference type="Proteomes" id="UP001500467">
    <property type="component" value="Unassembled WGS sequence"/>
</dbReference>
<keyword evidence="3" id="KW-1185">Reference proteome</keyword>
<comment type="caution">
    <text evidence="2">The sequence shown here is derived from an EMBL/GenBank/DDBJ whole genome shotgun (WGS) entry which is preliminary data.</text>
</comment>
<evidence type="ECO:0000256" key="1">
    <source>
        <dbReference type="SAM" id="MobiDB-lite"/>
    </source>
</evidence>
<organism evidence="2 3">
    <name type="scientific">Prauserella alba</name>
    <dbReference type="NCBI Taxonomy" id="176898"/>
    <lineage>
        <taxon>Bacteria</taxon>
        <taxon>Bacillati</taxon>
        <taxon>Actinomycetota</taxon>
        <taxon>Actinomycetes</taxon>
        <taxon>Pseudonocardiales</taxon>
        <taxon>Pseudonocardiaceae</taxon>
        <taxon>Prauserella</taxon>
    </lineage>
</organism>
<protein>
    <submittedName>
        <fullName evidence="2">Uncharacterized protein</fullName>
    </submittedName>
</protein>
<feature type="compositionally biased region" description="Gly residues" evidence="1">
    <location>
        <begin position="14"/>
        <end position="23"/>
    </location>
</feature>